<dbReference type="InterPro" id="IPR013098">
    <property type="entry name" value="Ig_I-set"/>
</dbReference>
<feature type="domain" description="Ig-like" evidence="4">
    <location>
        <begin position="122"/>
        <end position="227"/>
    </location>
</feature>
<feature type="region of interest" description="Disordered" evidence="1">
    <location>
        <begin position="417"/>
        <end position="445"/>
    </location>
</feature>
<name>A0A1D1V264_RAMVA</name>
<dbReference type="SMART" id="SM00409">
    <property type="entry name" value="IG"/>
    <property type="match status" value="2"/>
</dbReference>
<dbReference type="InterPro" id="IPR003598">
    <property type="entry name" value="Ig_sub2"/>
</dbReference>
<feature type="chain" id="PRO_5008897928" description="Ig-like domain-containing protein" evidence="3">
    <location>
        <begin position="25"/>
        <end position="445"/>
    </location>
</feature>
<accession>A0A1D1V264</accession>
<keyword evidence="3" id="KW-0732">Signal</keyword>
<evidence type="ECO:0000313" key="6">
    <source>
        <dbReference type="Proteomes" id="UP000186922"/>
    </source>
</evidence>
<dbReference type="InterPro" id="IPR003599">
    <property type="entry name" value="Ig_sub"/>
</dbReference>
<keyword evidence="6" id="KW-1185">Reference proteome</keyword>
<evidence type="ECO:0000259" key="4">
    <source>
        <dbReference type="PROSITE" id="PS50835"/>
    </source>
</evidence>
<sequence length="445" mass="49137">MVQLSSSLLSVVSLVAFLVAVSHGAVKITVINNPVGGETYFRPGGNITLICTTDQAGNLTWKVYDENPELTTRNVTSNDTIGLRLRDSKGQSEIVFSSLSGDVGGNYTCTHADGTSQASYYMSVLDSKALVPDQKVDDGTSWKVVLSCRQRLQPKLPLIWLRNVSGEEKTLNYWPVEDKNYSVSTDESSGYALTIQNARRYPSKTGAFTCRINTTGLAGFEKQTNLQAEATYQTTPTVRLGTEFPPSSAKSKGVTEGQPLSLTCVVSGADENPILWSRVSEKGKEVLVENRTTVLAENGTVVLFLDGTTVLLENGTKVIYENDTNSRWYITRDEAYEDENESREQQERTSILTFNSVADEDRGFYDCKASNQHGANNRTIEVKVKDKLAALWPFLGILGLVVILSAITWFHERRRKPRVNEEEDEPMKGGDVVPKTHVVTVKSPK</sequence>
<evidence type="ECO:0000256" key="2">
    <source>
        <dbReference type="SAM" id="Phobius"/>
    </source>
</evidence>
<feature type="domain" description="Ig-like" evidence="4">
    <location>
        <begin position="236"/>
        <end position="383"/>
    </location>
</feature>
<dbReference type="STRING" id="947166.A0A1D1V264"/>
<dbReference type="PANTHER" id="PTHR45889:SF8">
    <property type="entry name" value="IG-LIKE DOMAIN-CONTAINING PROTEIN"/>
    <property type="match status" value="1"/>
</dbReference>
<organism evidence="5 6">
    <name type="scientific">Ramazzottius varieornatus</name>
    <name type="common">Water bear</name>
    <name type="synonym">Tardigrade</name>
    <dbReference type="NCBI Taxonomy" id="947166"/>
    <lineage>
        <taxon>Eukaryota</taxon>
        <taxon>Metazoa</taxon>
        <taxon>Ecdysozoa</taxon>
        <taxon>Tardigrada</taxon>
        <taxon>Eutardigrada</taxon>
        <taxon>Parachela</taxon>
        <taxon>Hypsibioidea</taxon>
        <taxon>Ramazzottiidae</taxon>
        <taxon>Ramazzottius</taxon>
    </lineage>
</organism>
<dbReference type="AlphaFoldDB" id="A0A1D1V264"/>
<reference evidence="5 6" key="1">
    <citation type="journal article" date="2016" name="Nat. Commun.">
        <title>Extremotolerant tardigrade genome and improved radiotolerance of human cultured cells by tardigrade-unique protein.</title>
        <authorList>
            <person name="Hashimoto T."/>
            <person name="Horikawa D.D."/>
            <person name="Saito Y."/>
            <person name="Kuwahara H."/>
            <person name="Kozuka-Hata H."/>
            <person name="Shin-I T."/>
            <person name="Minakuchi Y."/>
            <person name="Ohishi K."/>
            <person name="Motoyama A."/>
            <person name="Aizu T."/>
            <person name="Enomoto A."/>
            <person name="Kondo K."/>
            <person name="Tanaka S."/>
            <person name="Hara Y."/>
            <person name="Koshikawa S."/>
            <person name="Sagara H."/>
            <person name="Miura T."/>
            <person name="Yokobori S."/>
            <person name="Miyagawa K."/>
            <person name="Suzuki Y."/>
            <person name="Kubo T."/>
            <person name="Oyama M."/>
            <person name="Kohara Y."/>
            <person name="Fujiyama A."/>
            <person name="Arakawa K."/>
            <person name="Katayama T."/>
            <person name="Toyoda A."/>
            <person name="Kunieda T."/>
        </authorList>
    </citation>
    <scope>NUCLEOTIDE SEQUENCE [LARGE SCALE GENOMIC DNA]</scope>
    <source>
        <strain evidence="5 6">YOKOZUNA-1</strain>
    </source>
</reference>
<dbReference type="PROSITE" id="PS50835">
    <property type="entry name" value="IG_LIKE"/>
    <property type="match status" value="2"/>
</dbReference>
<dbReference type="Pfam" id="PF07679">
    <property type="entry name" value="I-set"/>
    <property type="match status" value="1"/>
</dbReference>
<comment type="caution">
    <text evidence="5">The sequence shown here is derived from an EMBL/GenBank/DDBJ whole genome shotgun (WGS) entry which is preliminary data.</text>
</comment>
<dbReference type="Gene3D" id="2.60.40.10">
    <property type="entry name" value="Immunoglobulins"/>
    <property type="match status" value="3"/>
</dbReference>
<keyword evidence="2" id="KW-1133">Transmembrane helix</keyword>
<dbReference type="OrthoDB" id="5970915at2759"/>
<keyword evidence="2" id="KW-0472">Membrane</keyword>
<evidence type="ECO:0000313" key="5">
    <source>
        <dbReference type="EMBL" id="GAU93667.1"/>
    </source>
</evidence>
<dbReference type="CDD" id="cd00096">
    <property type="entry name" value="Ig"/>
    <property type="match status" value="1"/>
</dbReference>
<protein>
    <recommendedName>
        <fullName evidence="4">Ig-like domain-containing protein</fullName>
    </recommendedName>
</protein>
<dbReference type="PANTHER" id="PTHR45889">
    <property type="entry name" value="IG-LIKE DOMAIN-CONTAINING PROTEIN"/>
    <property type="match status" value="1"/>
</dbReference>
<gene>
    <name evidence="5" type="primary">RvY_05569-1</name>
    <name evidence="5" type="synonym">RvY_05569.1</name>
    <name evidence="5" type="ORF">RvY_05569</name>
</gene>
<proteinExistence type="predicted"/>
<dbReference type="Pfam" id="PF00047">
    <property type="entry name" value="ig"/>
    <property type="match status" value="1"/>
</dbReference>
<dbReference type="InterPro" id="IPR036179">
    <property type="entry name" value="Ig-like_dom_sf"/>
</dbReference>
<evidence type="ECO:0000256" key="3">
    <source>
        <dbReference type="SAM" id="SignalP"/>
    </source>
</evidence>
<dbReference type="EMBL" id="BDGG01000002">
    <property type="protein sequence ID" value="GAU93667.1"/>
    <property type="molecule type" value="Genomic_DNA"/>
</dbReference>
<dbReference type="SUPFAM" id="SSF48726">
    <property type="entry name" value="Immunoglobulin"/>
    <property type="match status" value="2"/>
</dbReference>
<dbReference type="InterPro" id="IPR013151">
    <property type="entry name" value="Immunoglobulin_dom"/>
</dbReference>
<dbReference type="Proteomes" id="UP000186922">
    <property type="component" value="Unassembled WGS sequence"/>
</dbReference>
<dbReference type="SMART" id="SM00408">
    <property type="entry name" value="IGc2"/>
    <property type="match status" value="2"/>
</dbReference>
<feature type="signal peptide" evidence="3">
    <location>
        <begin position="1"/>
        <end position="24"/>
    </location>
</feature>
<dbReference type="InterPro" id="IPR013783">
    <property type="entry name" value="Ig-like_fold"/>
</dbReference>
<evidence type="ECO:0000256" key="1">
    <source>
        <dbReference type="SAM" id="MobiDB-lite"/>
    </source>
</evidence>
<dbReference type="InterPro" id="IPR007110">
    <property type="entry name" value="Ig-like_dom"/>
</dbReference>
<keyword evidence="2" id="KW-0812">Transmembrane</keyword>
<feature type="transmembrane region" description="Helical" evidence="2">
    <location>
        <begin position="390"/>
        <end position="410"/>
    </location>
</feature>